<dbReference type="PROSITE" id="PS00383">
    <property type="entry name" value="TYR_PHOSPHATASE_1"/>
    <property type="match status" value="1"/>
</dbReference>
<dbReference type="Pfam" id="PF01878">
    <property type="entry name" value="EVE"/>
    <property type="match status" value="1"/>
</dbReference>
<dbReference type="InterPro" id="IPR000340">
    <property type="entry name" value="Dual-sp_phosphatase_cat-dom"/>
</dbReference>
<keyword evidence="3" id="KW-0539">Nucleus</keyword>
<evidence type="ECO:0008006" key="8">
    <source>
        <dbReference type="Google" id="ProtNLM"/>
    </source>
</evidence>
<evidence type="ECO:0000313" key="6">
    <source>
        <dbReference type="EMBL" id="CAB5396113.1"/>
    </source>
</evidence>
<feature type="domain" description="Tyrosine-protein phosphatase" evidence="4">
    <location>
        <begin position="208"/>
        <end position="423"/>
    </location>
</feature>
<dbReference type="VEuPathDB" id="FungiDB:RhiirFUN_011856"/>
<dbReference type="OrthoDB" id="41445at2759"/>
<dbReference type="CDD" id="cd21133">
    <property type="entry name" value="EVE"/>
    <property type="match status" value="1"/>
</dbReference>
<name>A0A916A278_9GLOM</name>
<dbReference type="PROSITE" id="PS50054">
    <property type="entry name" value="TYR_PHOSPHATASE_DUAL"/>
    <property type="match status" value="1"/>
</dbReference>
<dbReference type="InterPro" id="IPR016130">
    <property type="entry name" value="Tyr_Pase_AS"/>
</dbReference>
<proteinExistence type="predicted"/>
<dbReference type="PANTHER" id="PTHR14087">
    <property type="entry name" value="THYMOCYTE NUCLEAR PROTEIN 1"/>
    <property type="match status" value="1"/>
</dbReference>
<protein>
    <recommendedName>
        <fullName evidence="8">Protein-tyrosine-phosphatase</fullName>
    </recommendedName>
</protein>
<accession>A0A916A278</accession>
<dbReference type="SMART" id="SM00195">
    <property type="entry name" value="DSPc"/>
    <property type="match status" value="1"/>
</dbReference>
<sequence>MSQENETAELKRKRTSVYEIRSVFDKRVKTTNSPDESSNKQVETFQYWLMKAEPNSRIVKGKDVKFSIDDLADMPDGVSQWDGVRNYEARNIMRDKMKVKDKVLFYHSNCKTPGLAGLAEIVKEAYPDYTAFDESHPYYDPKSNKDNPRWFMVDIKFVRKFKRFITLKELQAHKDKLMDMLITKVVRHVNHPIKNDYITLTGAKGSNTPNIIIPEFLYLGDAKTARWFPHLLSNKITHVINLSGGSNYWETEEKILKFLDQQKKQIKDSEQSLKKSNDSSNESNEIGDKVIDNGIVVIGKAVDNKFIDKAVENEINDKVVDNEIVPLRYLKINITDDPSSNISKHFHECIDFIENAKSTNGRVYVHCLAGISRSTSIVIAYLMNSQKIHYNQAFNLVKEKRPNVKPNQGFVEQLRKFEKTVVAHHHCD</sequence>
<dbReference type="InterPro" id="IPR052181">
    <property type="entry name" value="5hmC_binding"/>
</dbReference>
<organism evidence="6 7">
    <name type="scientific">Rhizophagus irregularis</name>
    <dbReference type="NCBI Taxonomy" id="588596"/>
    <lineage>
        <taxon>Eukaryota</taxon>
        <taxon>Fungi</taxon>
        <taxon>Fungi incertae sedis</taxon>
        <taxon>Mucoromycota</taxon>
        <taxon>Glomeromycotina</taxon>
        <taxon>Glomeromycetes</taxon>
        <taxon>Glomerales</taxon>
        <taxon>Glomeraceae</taxon>
        <taxon>Rhizophagus</taxon>
    </lineage>
</organism>
<evidence type="ECO:0000256" key="3">
    <source>
        <dbReference type="ARBA" id="ARBA00023242"/>
    </source>
</evidence>
<dbReference type="AlphaFoldDB" id="A0A916A278"/>
<dbReference type="FunFam" id="3.10.590.10:FF:000006">
    <property type="entry name" value="Chromosome 7, whole genome shotgun sequence"/>
    <property type="match status" value="1"/>
</dbReference>
<dbReference type="CDD" id="cd14498">
    <property type="entry name" value="DSP"/>
    <property type="match status" value="1"/>
</dbReference>
<dbReference type="GO" id="GO:0004721">
    <property type="term" value="F:phosphoprotein phosphatase activity"/>
    <property type="evidence" value="ECO:0007669"/>
    <property type="project" value="UniProtKB-KW"/>
</dbReference>
<dbReference type="PROSITE" id="PS50056">
    <property type="entry name" value="TYR_PHOSPHATASE_2"/>
    <property type="match status" value="1"/>
</dbReference>
<dbReference type="InterPro" id="IPR047197">
    <property type="entry name" value="THYN1-like_EVE"/>
</dbReference>
<evidence type="ECO:0000259" key="4">
    <source>
        <dbReference type="PROSITE" id="PS50054"/>
    </source>
</evidence>
<evidence type="ECO:0000259" key="5">
    <source>
        <dbReference type="PROSITE" id="PS50056"/>
    </source>
</evidence>
<gene>
    <name evidence="6" type="ORF">CHRIB12_LOCUS24181</name>
</gene>
<dbReference type="PANTHER" id="PTHR14087:SF7">
    <property type="entry name" value="THYMOCYTE NUCLEAR PROTEIN 1"/>
    <property type="match status" value="1"/>
</dbReference>
<keyword evidence="2" id="KW-0904">Protein phosphatase</keyword>
<evidence type="ECO:0000256" key="1">
    <source>
        <dbReference type="ARBA" id="ARBA00004123"/>
    </source>
</evidence>
<dbReference type="InterPro" id="IPR002740">
    <property type="entry name" value="EVE_domain"/>
</dbReference>
<keyword evidence="2" id="KW-0378">Hydrolase</keyword>
<dbReference type="InterPro" id="IPR000387">
    <property type="entry name" value="Tyr_Pase_dom"/>
</dbReference>
<feature type="domain" description="Tyrosine specific protein phosphatases" evidence="5">
    <location>
        <begin position="344"/>
        <end position="404"/>
    </location>
</feature>
<comment type="subcellular location">
    <subcellularLocation>
        <location evidence="1">Nucleus</location>
    </subcellularLocation>
</comment>
<evidence type="ECO:0000256" key="2">
    <source>
        <dbReference type="ARBA" id="ARBA00022912"/>
    </source>
</evidence>
<dbReference type="Proteomes" id="UP000684084">
    <property type="component" value="Unassembled WGS sequence"/>
</dbReference>
<dbReference type="GO" id="GO:0005634">
    <property type="term" value="C:nucleus"/>
    <property type="evidence" value="ECO:0007669"/>
    <property type="project" value="UniProtKB-SubCell"/>
</dbReference>
<reference evidence="6" key="1">
    <citation type="submission" date="2020-05" db="EMBL/GenBank/DDBJ databases">
        <authorList>
            <person name="Rincon C."/>
            <person name="Sanders R I."/>
            <person name="Robbins C."/>
            <person name="Chaturvedi A."/>
        </authorList>
    </citation>
    <scope>NUCLEOTIDE SEQUENCE</scope>
    <source>
        <strain evidence="6">CHB12</strain>
    </source>
</reference>
<dbReference type="InterPro" id="IPR020422">
    <property type="entry name" value="TYR_PHOSPHATASE_DUAL_dom"/>
</dbReference>
<dbReference type="EMBL" id="CAGKOT010000109">
    <property type="protein sequence ID" value="CAB5396113.1"/>
    <property type="molecule type" value="Genomic_DNA"/>
</dbReference>
<evidence type="ECO:0000313" key="7">
    <source>
        <dbReference type="Proteomes" id="UP000684084"/>
    </source>
</evidence>
<dbReference type="Pfam" id="PF00782">
    <property type="entry name" value="DSPc"/>
    <property type="match status" value="1"/>
</dbReference>
<comment type="caution">
    <text evidence="6">The sequence shown here is derived from an EMBL/GenBank/DDBJ whole genome shotgun (WGS) entry which is preliminary data.</text>
</comment>